<feature type="transmembrane region" description="Helical" evidence="8">
    <location>
        <begin position="307"/>
        <end position="324"/>
    </location>
</feature>
<feature type="transmembrane region" description="Helical" evidence="8">
    <location>
        <begin position="279"/>
        <end position="301"/>
    </location>
</feature>
<dbReference type="GO" id="GO:0015204">
    <property type="term" value="F:urea transmembrane transporter activity"/>
    <property type="evidence" value="ECO:0007669"/>
    <property type="project" value="InterPro"/>
</dbReference>
<accession>A0AAD9RZ51</accession>
<evidence type="ECO:0000256" key="3">
    <source>
        <dbReference type="ARBA" id="ARBA00022475"/>
    </source>
</evidence>
<dbReference type="PANTHER" id="PTHR10464:SF4">
    <property type="entry name" value="UREA TRANSPORTER"/>
    <property type="match status" value="1"/>
</dbReference>
<dbReference type="Proteomes" id="UP001258017">
    <property type="component" value="Unassembled WGS sequence"/>
</dbReference>
<dbReference type="Pfam" id="PF03253">
    <property type="entry name" value="UT"/>
    <property type="match status" value="1"/>
</dbReference>
<feature type="transmembrane region" description="Helical" evidence="8">
    <location>
        <begin position="131"/>
        <end position="150"/>
    </location>
</feature>
<reference evidence="9" key="1">
    <citation type="submission" date="2021-08" db="EMBL/GenBank/DDBJ databases">
        <authorList>
            <person name="Misof B."/>
            <person name="Oliver O."/>
            <person name="Podsiadlowski L."/>
            <person name="Donath A."/>
            <person name="Peters R."/>
            <person name="Mayer C."/>
            <person name="Rust J."/>
            <person name="Gunkel S."/>
            <person name="Lesny P."/>
            <person name="Martin S."/>
            <person name="Oeyen J.P."/>
            <person name="Petersen M."/>
            <person name="Panagiotis P."/>
            <person name="Wilbrandt J."/>
            <person name="Tanja T."/>
        </authorList>
    </citation>
    <scope>NUCLEOTIDE SEQUENCE</scope>
    <source>
        <strain evidence="9">GBR_01_08_01A</strain>
        <tissue evidence="9">Thorax + abdomen</tissue>
    </source>
</reference>
<dbReference type="GO" id="GO:0005886">
    <property type="term" value="C:plasma membrane"/>
    <property type="evidence" value="ECO:0007669"/>
    <property type="project" value="UniProtKB-SubCell"/>
</dbReference>
<gene>
    <name evidence="9" type="ORF">KPH14_006365</name>
</gene>
<name>A0AAD9RZ51_9HYME</name>
<dbReference type="EMBL" id="JAIFRP010000003">
    <property type="protein sequence ID" value="KAK2588594.1"/>
    <property type="molecule type" value="Genomic_DNA"/>
</dbReference>
<dbReference type="Gene3D" id="1.10.3430.10">
    <property type="entry name" value="Ammonium transporter AmtB like domains"/>
    <property type="match status" value="1"/>
</dbReference>
<comment type="caution">
    <text evidence="9">The sequence shown here is derived from an EMBL/GenBank/DDBJ whole genome shotgun (WGS) entry which is preliminary data.</text>
</comment>
<dbReference type="InterPro" id="IPR004937">
    <property type="entry name" value="Urea_transporter"/>
</dbReference>
<dbReference type="PANTHER" id="PTHR10464">
    <property type="entry name" value="UREA TRANSPORTER"/>
    <property type="match status" value="1"/>
</dbReference>
<evidence type="ECO:0000313" key="10">
    <source>
        <dbReference type="Proteomes" id="UP001258017"/>
    </source>
</evidence>
<comment type="catalytic activity">
    <reaction evidence="7">
        <text>urea(in) = urea(out)</text>
        <dbReference type="Rhea" id="RHEA:32799"/>
        <dbReference type="ChEBI" id="CHEBI:16199"/>
    </reaction>
</comment>
<sequence length="397" mass="43288">MSEGKLRTSSYYVEERPRGACIGDFVLLKNFLAEKDKPIWIPLQLLDTLLRGYSQVAFSNNPLSGLLIVIALGATVPKVLAFSAATGFLGLLLSMLLRDPQHLIENGLTIYNPLLIGAVSCSLIPKFYGEYDAFCYLLILIGTIISVYLARSLGSDKFPCTTWPFTLTELVLLFILIMEDSSGESLTARVMDNATSDARTDDASFIAANVADVNVDWGMVFRGMVVSTSQLFCVDNVATGAVIYLAVLVYSPATAAFSFLGVFIGTLTGLGLGVPHNEVFTGLWGYNCFLTGAALGGTFFVLNIQTAAATLVAIVYTVALQYVLRILFAKIGLPLLTVPFAISTTLFLNLRSTSRNAVFPKPLQLSFPEKQRYDYLKNRRQTVRRNVDDSDEDSAPA</sequence>
<protein>
    <recommendedName>
        <fullName evidence="11">Urea transporter</fullName>
    </recommendedName>
</protein>
<keyword evidence="5 8" id="KW-1133">Transmembrane helix</keyword>
<evidence type="ECO:0000256" key="6">
    <source>
        <dbReference type="ARBA" id="ARBA00023136"/>
    </source>
</evidence>
<evidence type="ECO:0000256" key="4">
    <source>
        <dbReference type="ARBA" id="ARBA00022692"/>
    </source>
</evidence>
<evidence type="ECO:0000256" key="1">
    <source>
        <dbReference type="ARBA" id="ARBA00004651"/>
    </source>
</evidence>
<organism evidence="9 10">
    <name type="scientific">Odynerus spinipes</name>
    <dbReference type="NCBI Taxonomy" id="1348599"/>
    <lineage>
        <taxon>Eukaryota</taxon>
        <taxon>Metazoa</taxon>
        <taxon>Ecdysozoa</taxon>
        <taxon>Arthropoda</taxon>
        <taxon>Hexapoda</taxon>
        <taxon>Insecta</taxon>
        <taxon>Pterygota</taxon>
        <taxon>Neoptera</taxon>
        <taxon>Endopterygota</taxon>
        <taxon>Hymenoptera</taxon>
        <taxon>Apocrita</taxon>
        <taxon>Aculeata</taxon>
        <taxon>Vespoidea</taxon>
        <taxon>Vespidae</taxon>
        <taxon>Eumeninae</taxon>
        <taxon>Odynerus</taxon>
    </lineage>
</organism>
<comment type="similarity">
    <text evidence="2">Belongs to the urea transporter family.</text>
</comment>
<keyword evidence="4 8" id="KW-0812">Transmembrane</keyword>
<evidence type="ECO:0000256" key="5">
    <source>
        <dbReference type="ARBA" id="ARBA00022989"/>
    </source>
</evidence>
<evidence type="ECO:0000256" key="7">
    <source>
        <dbReference type="ARBA" id="ARBA00033993"/>
    </source>
</evidence>
<feature type="transmembrane region" description="Helical" evidence="8">
    <location>
        <begin position="66"/>
        <end position="96"/>
    </location>
</feature>
<keyword evidence="10" id="KW-1185">Reference proteome</keyword>
<keyword evidence="6 8" id="KW-0472">Membrane</keyword>
<dbReference type="AlphaFoldDB" id="A0AAD9RZ51"/>
<evidence type="ECO:0000256" key="2">
    <source>
        <dbReference type="ARBA" id="ARBA00005914"/>
    </source>
</evidence>
<feature type="transmembrane region" description="Helical" evidence="8">
    <location>
        <begin position="241"/>
        <end position="267"/>
    </location>
</feature>
<keyword evidence="3" id="KW-1003">Cell membrane</keyword>
<feature type="transmembrane region" description="Helical" evidence="8">
    <location>
        <begin position="331"/>
        <end position="350"/>
    </location>
</feature>
<evidence type="ECO:0000313" key="9">
    <source>
        <dbReference type="EMBL" id="KAK2588594.1"/>
    </source>
</evidence>
<comment type="subcellular location">
    <subcellularLocation>
        <location evidence="1">Cell membrane</location>
        <topology evidence="1">Multi-pass membrane protein</topology>
    </subcellularLocation>
</comment>
<dbReference type="InterPro" id="IPR029020">
    <property type="entry name" value="Ammonium/urea_transptr"/>
</dbReference>
<evidence type="ECO:0008006" key="11">
    <source>
        <dbReference type="Google" id="ProtNLM"/>
    </source>
</evidence>
<proteinExistence type="inferred from homology"/>
<evidence type="ECO:0000256" key="8">
    <source>
        <dbReference type="SAM" id="Phobius"/>
    </source>
</evidence>
<reference evidence="9" key="2">
    <citation type="journal article" date="2023" name="Commun. Biol.">
        <title>Intrasexual cuticular hydrocarbon dimorphism in a wasp sheds light on hydrocarbon biosynthesis genes in Hymenoptera.</title>
        <authorList>
            <person name="Moris V.C."/>
            <person name="Podsiadlowski L."/>
            <person name="Martin S."/>
            <person name="Oeyen J.P."/>
            <person name="Donath A."/>
            <person name="Petersen M."/>
            <person name="Wilbrandt J."/>
            <person name="Misof B."/>
            <person name="Liedtke D."/>
            <person name="Thamm M."/>
            <person name="Scheiner R."/>
            <person name="Schmitt T."/>
            <person name="Niehuis O."/>
        </authorList>
    </citation>
    <scope>NUCLEOTIDE SEQUENCE</scope>
    <source>
        <strain evidence="9">GBR_01_08_01A</strain>
    </source>
</reference>